<dbReference type="AlphaFoldDB" id="A0A2X2W8V2"/>
<dbReference type="GO" id="GO:0005524">
    <property type="term" value="F:ATP binding"/>
    <property type="evidence" value="ECO:0007669"/>
    <property type="project" value="UniProtKB-KW"/>
</dbReference>
<reference evidence="5 6" key="1">
    <citation type="submission" date="2018-06" db="EMBL/GenBank/DDBJ databases">
        <authorList>
            <consortium name="Pathogen Informatics"/>
            <person name="Doyle S."/>
        </authorList>
    </citation>
    <scope>NUCLEOTIDE SEQUENCE [LARGE SCALE GENOMIC DNA]</scope>
    <source>
        <strain evidence="5 6">NCTC10786</strain>
    </source>
</reference>
<evidence type="ECO:0000256" key="1">
    <source>
        <dbReference type="ARBA" id="ARBA00022741"/>
    </source>
</evidence>
<dbReference type="Pfam" id="PF00488">
    <property type="entry name" value="MutS_V"/>
    <property type="match status" value="1"/>
</dbReference>
<dbReference type="GO" id="GO:0006298">
    <property type="term" value="P:mismatch repair"/>
    <property type="evidence" value="ECO:0007669"/>
    <property type="project" value="InterPro"/>
</dbReference>
<evidence type="ECO:0000313" key="5">
    <source>
        <dbReference type="EMBL" id="SQB39732.1"/>
    </source>
</evidence>
<dbReference type="Proteomes" id="UP000251584">
    <property type="component" value="Unassembled WGS sequence"/>
</dbReference>
<feature type="domain" description="DNA mismatch repair proteins mutS family" evidence="4">
    <location>
        <begin position="324"/>
        <end position="504"/>
    </location>
</feature>
<gene>
    <name evidence="5" type="primary">mutS2</name>
    <name evidence="5" type="ORF">NCTC10786_04813</name>
</gene>
<dbReference type="InterPro" id="IPR045076">
    <property type="entry name" value="MutS"/>
</dbReference>
<keyword evidence="2" id="KW-0067">ATP-binding</keyword>
<dbReference type="SUPFAM" id="SSF52540">
    <property type="entry name" value="P-loop containing nucleoside triphosphate hydrolases"/>
    <property type="match status" value="1"/>
</dbReference>
<dbReference type="InterPro" id="IPR027417">
    <property type="entry name" value="P-loop_NTPase"/>
</dbReference>
<dbReference type="Gene3D" id="3.40.50.300">
    <property type="entry name" value="P-loop containing nucleotide triphosphate hydrolases"/>
    <property type="match status" value="1"/>
</dbReference>
<evidence type="ECO:0000256" key="3">
    <source>
        <dbReference type="ARBA" id="ARBA00023125"/>
    </source>
</evidence>
<protein>
    <submittedName>
        <fullName evidence="5">DNA mismatch repair protein MutS</fullName>
    </submittedName>
</protein>
<dbReference type="SMART" id="SM00534">
    <property type="entry name" value="MUTSac"/>
    <property type="match status" value="1"/>
</dbReference>
<dbReference type="EMBL" id="UAVY01000008">
    <property type="protein sequence ID" value="SQB39732.1"/>
    <property type="molecule type" value="Genomic_DNA"/>
</dbReference>
<keyword evidence="1" id="KW-0547">Nucleotide-binding</keyword>
<organism evidence="5 6">
    <name type="scientific">Citrobacter koseri</name>
    <name type="common">Citrobacter diversus</name>
    <dbReference type="NCBI Taxonomy" id="545"/>
    <lineage>
        <taxon>Bacteria</taxon>
        <taxon>Pseudomonadati</taxon>
        <taxon>Pseudomonadota</taxon>
        <taxon>Gammaproteobacteria</taxon>
        <taxon>Enterobacterales</taxon>
        <taxon>Enterobacteriaceae</taxon>
        <taxon>Citrobacter</taxon>
    </lineage>
</organism>
<accession>A0A2X2W8V2</accession>
<dbReference type="GO" id="GO:0140664">
    <property type="term" value="F:ATP-dependent DNA damage sensor activity"/>
    <property type="evidence" value="ECO:0007669"/>
    <property type="project" value="InterPro"/>
</dbReference>
<dbReference type="GO" id="GO:0005829">
    <property type="term" value="C:cytosol"/>
    <property type="evidence" value="ECO:0007669"/>
    <property type="project" value="TreeGrafter"/>
</dbReference>
<evidence type="ECO:0000256" key="2">
    <source>
        <dbReference type="ARBA" id="ARBA00022840"/>
    </source>
</evidence>
<keyword evidence="3" id="KW-0238">DNA-binding</keyword>
<evidence type="ECO:0000259" key="4">
    <source>
        <dbReference type="SMART" id="SM00534"/>
    </source>
</evidence>
<proteinExistence type="predicted"/>
<name>A0A2X2W8V2_CITKO</name>
<dbReference type="InterPro" id="IPR000432">
    <property type="entry name" value="DNA_mismatch_repair_MutS_C"/>
</dbReference>
<dbReference type="PANTHER" id="PTHR11361:SF34">
    <property type="entry name" value="DNA MISMATCH REPAIR PROTEIN MSH1, MITOCHONDRIAL"/>
    <property type="match status" value="1"/>
</dbReference>
<dbReference type="GO" id="GO:0030983">
    <property type="term" value="F:mismatched DNA binding"/>
    <property type="evidence" value="ECO:0007669"/>
    <property type="project" value="InterPro"/>
</dbReference>
<evidence type="ECO:0000313" key="6">
    <source>
        <dbReference type="Proteomes" id="UP000251584"/>
    </source>
</evidence>
<dbReference type="PANTHER" id="PTHR11361">
    <property type="entry name" value="DNA MISMATCH REPAIR PROTEIN MUTS FAMILY MEMBER"/>
    <property type="match status" value="1"/>
</dbReference>
<sequence length="534" mass="61202">MNAYLMYKDNDFIVDDNIPENIKFAMKDLELAVLFHALSDGDDFLYSVVRKACSVLLSGIPDIEYRQAILRDCLYNEDVIRTFYNVVVECLQMEKEKLHYGVFGHYPSAVLHQSLSFTQFLMIYLQKIKIIAQENIHHVESPGMVRLFSMLIQELNDDYMSTIERHLKQMTFKKGVLISARLGQGNQGKDYVLRRPNPPQKGWFRRLWTKRPAHYTVQLAARDENGFRALSDLKDEGLVLIANAMAQSTAHLLNFLKSLRAELGFYISCLNLAQALNKRNIPLCFPVPIYQRERHHVFEALFDPCLALTSDREIVSNTLRTDNKNTFIITGANQGGKSTFLRSIGLAQIMMQTGMFVSAECYSADLCRQIFTHYKCEEDSHMVSGKLDEELRRMSDIVDALQRDDLVLFNESFSATNSREGAEIIRGVVTALAESNVKLFFVTHTAEFACSFYQEDRQDTVYLCAERRDDGERTYKIAEGMPLDISYGEDLYRDVFDASPRIPEYGRGFRALTFSESRFTGKNGGIAKFIFNTH</sequence>